<sequence length="154" mass="17951">MKLAEALAERAEAQRRYFQLKERLSLVARVQEGEEPDENPVELLAEAEQLMDRLTWLIRRINATNTATAFDEENTLTDAIARRDAAMVRRDLYADLAKAASTRQDRYSRSEIRYVASISVVELRKKMDECAKEYRQWDTAIQRLNWNTDLIESP</sequence>
<evidence type="ECO:0000313" key="2">
    <source>
        <dbReference type="EMBL" id="KQB84218.1"/>
    </source>
</evidence>
<evidence type="ECO:0000256" key="1">
    <source>
        <dbReference type="SAM" id="Coils"/>
    </source>
</evidence>
<gene>
    <name evidence="2" type="ORF">Cocul_01015</name>
</gene>
<accession>A0A0N8VZL3</accession>
<protein>
    <recommendedName>
        <fullName evidence="4">DIP1984 family protein</fullName>
    </recommendedName>
</protein>
<evidence type="ECO:0000313" key="3">
    <source>
        <dbReference type="Proteomes" id="UP000050517"/>
    </source>
</evidence>
<dbReference type="OrthoDB" id="3730241at2"/>
<name>A0A0N8VZL3_9CORY</name>
<dbReference type="Gene3D" id="6.10.320.10">
    <property type="match status" value="1"/>
</dbReference>
<proteinExistence type="predicted"/>
<evidence type="ECO:0008006" key="4">
    <source>
        <dbReference type="Google" id="ProtNLM"/>
    </source>
</evidence>
<dbReference type="Proteomes" id="UP000050517">
    <property type="component" value="Unassembled WGS sequence"/>
</dbReference>
<keyword evidence="3" id="KW-1185">Reference proteome</keyword>
<dbReference type="EMBL" id="LKST01000002">
    <property type="protein sequence ID" value="KQB84218.1"/>
    <property type="molecule type" value="Genomic_DNA"/>
</dbReference>
<keyword evidence="1" id="KW-0175">Coiled coil</keyword>
<dbReference type="AlphaFoldDB" id="A0A0N8VZL3"/>
<dbReference type="PATRIC" id="fig|1544416.3.peg.1019"/>
<dbReference type="STRING" id="1544416.Cocul_01015"/>
<dbReference type="NCBIfam" id="NF038048">
    <property type="entry name" value="DIP1984_fam"/>
    <property type="match status" value="1"/>
</dbReference>
<dbReference type="InterPro" id="IPR047741">
    <property type="entry name" value="DIP1984-like"/>
</dbReference>
<organism evidence="2 3">
    <name type="scientific">Corynebacterium oculi</name>
    <dbReference type="NCBI Taxonomy" id="1544416"/>
    <lineage>
        <taxon>Bacteria</taxon>
        <taxon>Bacillati</taxon>
        <taxon>Actinomycetota</taxon>
        <taxon>Actinomycetes</taxon>
        <taxon>Mycobacteriales</taxon>
        <taxon>Corynebacteriaceae</taxon>
        <taxon>Corynebacterium</taxon>
    </lineage>
</organism>
<dbReference type="RefSeq" id="WP_055122192.1">
    <property type="nucleotide sequence ID" value="NZ_LKST01000002.1"/>
</dbReference>
<comment type="caution">
    <text evidence="2">The sequence shown here is derived from an EMBL/GenBank/DDBJ whole genome shotgun (WGS) entry which is preliminary data.</text>
</comment>
<dbReference type="CDD" id="cd12208">
    <property type="entry name" value="DIP1984-like"/>
    <property type="match status" value="1"/>
</dbReference>
<reference evidence="2 3" key="1">
    <citation type="submission" date="2015-10" db="EMBL/GenBank/DDBJ databases">
        <title>Corynebacteirum lowii and Corynebacterium oculi species nova, derived from human clinical disease and and emended description of Corynebacterium mastiditis.</title>
        <authorList>
            <person name="Bernard K."/>
            <person name="Pacheco A.L."/>
            <person name="Mcdougall C."/>
            <person name="Burtx T."/>
            <person name="Weibe D."/>
            <person name="Tyler S."/>
            <person name="Olson A.B."/>
            <person name="Cnockaert M."/>
            <person name="Eguchi H."/>
            <person name="Kuwahara T."/>
            <person name="Nakayama-Imaohji H."/>
            <person name="Boudewijins M."/>
            <person name="Van Hoecke F."/>
            <person name="Bernier A.-M."/>
            <person name="Vandamme P."/>
        </authorList>
    </citation>
    <scope>NUCLEOTIDE SEQUENCE [LARGE SCALE GENOMIC DNA]</scope>
    <source>
        <strain evidence="2 3">NML 130210</strain>
    </source>
</reference>
<dbReference type="Pfam" id="PF20935">
    <property type="entry name" value="DUF6847"/>
    <property type="match status" value="1"/>
</dbReference>
<feature type="coiled-coil region" evidence="1">
    <location>
        <begin position="3"/>
        <end position="64"/>
    </location>
</feature>